<sequence length="1076" mass="119130">MQLNENNLIETMFDVMPFSVYVVDVNTMEIIHMNRAMIGRRGGNFTGRICYEALYEAESPCIFCKMNEILGQNRKPNGVSVTHDHFDDMDDCWYQIQDKAITWPDGRVVKCSIAVDISELKDMQNHLAEAHAQLALKNRELEDATRHKSEFLANISHEIRTPLNAIIGLSDLAIKTELTLKQRDYIKKINRSSTSLLRILNDILDFSKIEAGRIDLEHLPFDLPQMLDEVSGMFYHAASKKFIELLLSLDSKVPWFVIGDPFRLGQILSNLISNAVKFTDSGQILIKVNLIDKRDDEVTIRFAVSDTGIGIPEDVIPLLFKSFTQADASTTRRYGGTGLGLTICKKMVELMNGTIWVESVRGEGATFTFEVKLKLQERELKRKSFRSSQIDGINVLLADDNPVSLGVMVKILESFGCSITPVDSGESALELLRNFPDDKPFFDLLITDWHMKQINGIELAAILKKDLRLAKLPIILISAFDKDGLLMGLSGNAGIDAFIAKPVNHSILFETIMDVIRNVDKSGNITRVAKTEITSDEITVKENLQNRHILVVDDNSINLQIARELLERVGVVVDTEQNAANAVARALSCPYDIILMDVNMPDLDGHEATKKMRSHFVKSPIIAMTAHSTSQERSKAVNSGMDDFISKPIDSNVLYHVLLKWISPENTLGKSYPDIESGQLGKSHHDIESGQLGKSHHDIESDQLNEPEILIESEPSNEPEHLIESEPSNGSEHLIESDPLSGPDPLLEYFKSHGTCDSSAVARSVSSEFDEIIDDDNVEISDVASDAIADDSVSGANSVDSSSGSKAIGSSSGSKAVGSSSGSKALDSSSATKAVDFSSSGFRENGSYSDFTKTESPLTSKIFKKVSDDVKVLDTASGINRLAGNKALYRELLAQYLNENVSKLTELKHTMESGGFEHASKIAHYIKGVSGNISLDRVFYYSGILETALLCYSSGEKICKGEGEYLCGLWELYLSLESETCTGVQVIEKWLENESSDAVKEDVKKSFDLETELRNLLFMLKENNSKALDQVKVVMSSDIFGEMEHARQIEMNINSLDFEAAIDLVRRVASDLSIVL</sequence>
<dbReference type="PRINTS" id="PR00344">
    <property type="entry name" value="BCTRLSENSOR"/>
</dbReference>
<dbReference type="Gene3D" id="3.30.450.20">
    <property type="entry name" value="PAS domain"/>
    <property type="match status" value="1"/>
</dbReference>
<evidence type="ECO:0000256" key="3">
    <source>
        <dbReference type="ARBA" id="ARBA00012438"/>
    </source>
</evidence>
<dbReference type="GO" id="GO:0000155">
    <property type="term" value="F:phosphorelay sensor kinase activity"/>
    <property type="evidence" value="ECO:0007669"/>
    <property type="project" value="InterPro"/>
</dbReference>
<feature type="domain" description="HPt" evidence="22">
    <location>
        <begin position="885"/>
        <end position="987"/>
    </location>
</feature>
<dbReference type="OrthoDB" id="5468627at2"/>
<dbReference type="InterPro" id="IPR011006">
    <property type="entry name" value="CheY-like_superfamily"/>
</dbReference>
<evidence type="ECO:0000256" key="6">
    <source>
        <dbReference type="ARBA" id="ARBA00022679"/>
    </source>
</evidence>
<dbReference type="InterPro" id="IPR005467">
    <property type="entry name" value="His_kinase_dom"/>
</dbReference>
<feature type="domain" description="Histidine kinase" evidence="20">
    <location>
        <begin position="154"/>
        <end position="375"/>
    </location>
</feature>
<dbReference type="RefSeq" id="WP_080804683.1">
    <property type="nucleotide sequence ID" value="NZ_LT828548.1"/>
</dbReference>
<dbReference type="EMBL" id="FWEV01000037">
    <property type="protein sequence ID" value="SLM28349.1"/>
    <property type="molecule type" value="Genomic_DNA"/>
</dbReference>
<dbReference type="InterPro" id="IPR036641">
    <property type="entry name" value="HPT_dom_sf"/>
</dbReference>
<evidence type="ECO:0000313" key="23">
    <source>
        <dbReference type="EMBL" id="SLM28349.1"/>
    </source>
</evidence>
<evidence type="ECO:0000256" key="12">
    <source>
        <dbReference type="ARBA" id="ARBA00023012"/>
    </source>
</evidence>
<keyword evidence="8" id="KW-0547">Nucleotide-binding</keyword>
<dbReference type="Gene3D" id="1.10.287.130">
    <property type="match status" value="1"/>
</dbReference>
<evidence type="ECO:0000256" key="8">
    <source>
        <dbReference type="ARBA" id="ARBA00022741"/>
    </source>
</evidence>
<dbReference type="InterPro" id="IPR036097">
    <property type="entry name" value="HisK_dim/P_sf"/>
</dbReference>
<evidence type="ECO:0000256" key="19">
    <source>
        <dbReference type="SAM" id="MobiDB-lite"/>
    </source>
</evidence>
<dbReference type="InterPro" id="IPR004358">
    <property type="entry name" value="Sig_transdc_His_kin-like_C"/>
</dbReference>
<dbReference type="CDD" id="cd00082">
    <property type="entry name" value="HisKA"/>
    <property type="match status" value="1"/>
</dbReference>
<keyword evidence="5 17" id="KW-0597">Phosphoprotein</keyword>
<protein>
    <recommendedName>
        <fullName evidence="15">Sensory/regulatory protein RpfC</fullName>
        <ecNumber evidence="3">2.7.13.3</ecNumber>
    </recommendedName>
</protein>
<dbReference type="InterPro" id="IPR035965">
    <property type="entry name" value="PAS-like_dom_sf"/>
</dbReference>
<dbReference type="FunFam" id="3.30.565.10:FF:000010">
    <property type="entry name" value="Sensor histidine kinase RcsC"/>
    <property type="match status" value="1"/>
</dbReference>
<feature type="domain" description="Response regulatory" evidence="21">
    <location>
        <begin position="548"/>
        <end position="662"/>
    </location>
</feature>
<comment type="subcellular location">
    <subcellularLocation>
        <location evidence="2">Cell membrane</location>
        <topology evidence="2">Multi-pass membrane protein</topology>
    </subcellularLocation>
</comment>
<keyword evidence="18" id="KW-0175">Coiled coil</keyword>
<dbReference type="Proteomes" id="UP000191931">
    <property type="component" value="Unassembled WGS sequence"/>
</dbReference>
<evidence type="ECO:0000256" key="1">
    <source>
        <dbReference type="ARBA" id="ARBA00000085"/>
    </source>
</evidence>
<dbReference type="SMART" id="SM00448">
    <property type="entry name" value="REC"/>
    <property type="match status" value="2"/>
</dbReference>
<dbReference type="PANTHER" id="PTHR45339:SF1">
    <property type="entry name" value="HYBRID SIGNAL TRANSDUCTION HISTIDINE KINASE J"/>
    <property type="match status" value="1"/>
</dbReference>
<keyword evidence="6 23" id="KW-0808">Transferase</keyword>
<evidence type="ECO:0000259" key="22">
    <source>
        <dbReference type="PROSITE" id="PS50894"/>
    </source>
</evidence>
<dbReference type="PROSITE" id="PS50110">
    <property type="entry name" value="RESPONSE_REGULATORY"/>
    <property type="match status" value="2"/>
</dbReference>
<dbReference type="Gene3D" id="1.20.120.160">
    <property type="entry name" value="HPT domain"/>
    <property type="match status" value="1"/>
</dbReference>
<dbReference type="InterPro" id="IPR036890">
    <property type="entry name" value="HATPase_C_sf"/>
</dbReference>
<evidence type="ECO:0000256" key="5">
    <source>
        <dbReference type="ARBA" id="ARBA00022553"/>
    </source>
</evidence>
<evidence type="ECO:0000259" key="20">
    <source>
        <dbReference type="PROSITE" id="PS50109"/>
    </source>
</evidence>
<feature type="region of interest" description="Disordered" evidence="19">
    <location>
        <begin position="673"/>
        <end position="697"/>
    </location>
</feature>
<keyword evidence="4" id="KW-1003">Cell membrane</keyword>
<dbReference type="InterPro" id="IPR008207">
    <property type="entry name" value="Sig_transdc_His_kin_Hpt_dom"/>
</dbReference>
<name>A0A1W1H7A9_9BACT</name>
<feature type="modified residue" description="Phosphohistidine" evidence="16">
    <location>
        <position position="924"/>
    </location>
</feature>
<keyword evidence="12" id="KW-0902">Two-component regulatory system</keyword>
<dbReference type="SMART" id="SM00388">
    <property type="entry name" value="HisKA"/>
    <property type="match status" value="1"/>
</dbReference>
<dbReference type="Gene3D" id="3.40.50.2300">
    <property type="match status" value="2"/>
</dbReference>
<dbReference type="SMART" id="SM00387">
    <property type="entry name" value="HATPase_c"/>
    <property type="match status" value="1"/>
</dbReference>
<dbReference type="SUPFAM" id="SSF47226">
    <property type="entry name" value="Histidine-containing phosphotransfer domain, HPT domain"/>
    <property type="match status" value="1"/>
</dbReference>
<dbReference type="InterPro" id="IPR003594">
    <property type="entry name" value="HATPase_dom"/>
</dbReference>
<reference evidence="23 24" key="1">
    <citation type="submission" date="2017-03" db="EMBL/GenBank/DDBJ databases">
        <authorList>
            <person name="Afonso C.L."/>
            <person name="Miller P.J."/>
            <person name="Scott M.A."/>
            <person name="Spackman E."/>
            <person name="Goraichik I."/>
            <person name="Dimitrov K.M."/>
            <person name="Suarez D.L."/>
            <person name="Swayne D.E."/>
        </authorList>
    </citation>
    <scope>NUCLEOTIDE SEQUENCE [LARGE SCALE GENOMIC DNA]</scope>
    <source>
        <strain evidence="23">PRJEB14757</strain>
    </source>
</reference>
<keyword evidence="7" id="KW-0812">Transmembrane</keyword>
<dbReference type="Pfam" id="PF00072">
    <property type="entry name" value="Response_reg"/>
    <property type="match status" value="2"/>
</dbReference>
<dbReference type="SUPFAM" id="SSF52172">
    <property type="entry name" value="CheY-like"/>
    <property type="match status" value="2"/>
</dbReference>
<evidence type="ECO:0000256" key="4">
    <source>
        <dbReference type="ARBA" id="ARBA00022475"/>
    </source>
</evidence>
<dbReference type="Gene3D" id="3.30.565.10">
    <property type="entry name" value="Histidine kinase-like ATPase, C-terminal domain"/>
    <property type="match status" value="1"/>
</dbReference>
<keyword evidence="13" id="KW-0472">Membrane</keyword>
<comment type="subunit">
    <text evidence="14">At low DSF concentrations, interacts with RpfF.</text>
</comment>
<evidence type="ECO:0000256" key="13">
    <source>
        <dbReference type="ARBA" id="ARBA00023136"/>
    </source>
</evidence>
<dbReference type="CDD" id="cd16922">
    <property type="entry name" value="HATPase_EvgS-ArcB-TorS-like"/>
    <property type="match status" value="1"/>
</dbReference>
<dbReference type="InterPro" id="IPR003661">
    <property type="entry name" value="HisK_dim/P_dom"/>
</dbReference>
<evidence type="ECO:0000313" key="24">
    <source>
        <dbReference type="Proteomes" id="UP000191931"/>
    </source>
</evidence>
<gene>
    <name evidence="23" type="ORF">MTBBW1_1310047</name>
</gene>
<dbReference type="SUPFAM" id="SSF47384">
    <property type="entry name" value="Homodimeric domain of signal transducing histidine kinase"/>
    <property type="match status" value="1"/>
</dbReference>
<feature type="modified residue" description="4-aspartylphosphate" evidence="17">
    <location>
        <position position="448"/>
    </location>
</feature>
<evidence type="ECO:0000256" key="16">
    <source>
        <dbReference type="PROSITE-ProRule" id="PRU00110"/>
    </source>
</evidence>
<keyword evidence="24" id="KW-1185">Reference proteome</keyword>
<evidence type="ECO:0000256" key="18">
    <source>
        <dbReference type="SAM" id="Coils"/>
    </source>
</evidence>
<dbReference type="STRING" id="1246637.MTBBW1_1310047"/>
<comment type="catalytic activity">
    <reaction evidence="1">
        <text>ATP + protein L-histidine = ADP + protein N-phospho-L-histidine.</text>
        <dbReference type="EC" id="2.7.13.3"/>
    </reaction>
</comment>
<keyword evidence="10" id="KW-0067">ATP-binding</keyword>
<dbReference type="GO" id="GO:0005524">
    <property type="term" value="F:ATP binding"/>
    <property type="evidence" value="ECO:0007669"/>
    <property type="project" value="UniProtKB-KW"/>
</dbReference>
<keyword evidence="11" id="KW-1133">Transmembrane helix</keyword>
<dbReference type="SUPFAM" id="SSF55785">
    <property type="entry name" value="PYP-like sensor domain (PAS domain)"/>
    <property type="match status" value="1"/>
</dbReference>
<dbReference type="PANTHER" id="PTHR45339">
    <property type="entry name" value="HYBRID SIGNAL TRANSDUCTION HISTIDINE KINASE J"/>
    <property type="match status" value="1"/>
</dbReference>
<keyword evidence="9 23" id="KW-0418">Kinase</keyword>
<dbReference type="PROSITE" id="PS50109">
    <property type="entry name" value="HIS_KIN"/>
    <property type="match status" value="1"/>
</dbReference>
<feature type="domain" description="Response regulatory" evidence="21">
    <location>
        <begin position="394"/>
        <end position="516"/>
    </location>
</feature>
<feature type="modified residue" description="4-aspartylphosphate" evidence="17">
    <location>
        <position position="597"/>
    </location>
</feature>
<proteinExistence type="predicted"/>
<evidence type="ECO:0000256" key="2">
    <source>
        <dbReference type="ARBA" id="ARBA00004651"/>
    </source>
</evidence>
<dbReference type="EC" id="2.7.13.3" evidence="3"/>
<evidence type="ECO:0000256" key="9">
    <source>
        <dbReference type="ARBA" id="ARBA00022777"/>
    </source>
</evidence>
<dbReference type="FunFam" id="1.10.287.130:FF:000002">
    <property type="entry name" value="Two-component osmosensing histidine kinase"/>
    <property type="match status" value="1"/>
</dbReference>
<dbReference type="SUPFAM" id="SSF55874">
    <property type="entry name" value="ATPase domain of HSP90 chaperone/DNA topoisomerase II/histidine kinase"/>
    <property type="match status" value="1"/>
</dbReference>
<organism evidence="23 24">
    <name type="scientific">Desulfamplus magnetovallimortis</name>
    <dbReference type="NCBI Taxonomy" id="1246637"/>
    <lineage>
        <taxon>Bacteria</taxon>
        <taxon>Pseudomonadati</taxon>
        <taxon>Thermodesulfobacteriota</taxon>
        <taxon>Desulfobacteria</taxon>
        <taxon>Desulfobacterales</taxon>
        <taxon>Desulfobacteraceae</taxon>
        <taxon>Desulfamplus</taxon>
    </lineage>
</organism>
<evidence type="ECO:0000256" key="10">
    <source>
        <dbReference type="ARBA" id="ARBA00022840"/>
    </source>
</evidence>
<dbReference type="Pfam" id="PF02518">
    <property type="entry name" value="HATPase_c"/>
    <property type="match status" value="1"/>
</dbReference>
<accession>A0A1W1H7A9</accession>
<feature type="region of interest" description="Disordered" evidence="19">
    <location>
        <begin position="715"/>
        <end position="742"/>
    </location>
</feature>
<evidence type="ECO:0000256" key="7">
    <source>
        <dbReference type="ARBA" id="ARBA00022692"/>
    </source>
</evidence>
<evidence type="ECO:0000256" key="17">
    <source>
        <dbReference type="PROSITE-ProRule" id="PRU00169"/>
    </source>
</evidence>
<dbReference type="PROSITE" id="PS50894">
    <property type="entry name" value="HPT"/>
    <property type="match status" value="1"/>
</dbReference>
<dbReference type="CDD" id="cd17546">
    <property type="entry name" value="REC_hyHK_CKI1_RcsC-like"/>
    <property type="match status" value="2"/>
</dbReference>
<feature type="region of interest" description="Disordered" evidence="19">
    <location>
        <begin position="791"/>
        <end position="827"/>
    </location>
</feature>
<dbReference type="InterPro" id="IPR001789">
    <property type="entry name" value="Sig_transdc_resp-reg_receiver"/>
</dbReference>
<feature type="coiled-coil region" evidence="18">
    <location>
        <begin position="120"/>
        <end position="147"/>
    </location>
</feature>
<evidence type="ECO:0000256" key="11">
    <source>
        <dbReference type="ARBA" id="ARBA00022989"/>
    </source>
</evidence>
<evidence type="ECO:0000256" key="15">
    <source>
        <dbReference type="ARBA" id="ARBA00068150"/>
    </source>
</evidence>
<evidence type="ECO:0000259" key="21">
    <source>
        <dbReference type="PROSITE" id="PS50110"/>
    </source>
</evidence>
<dbReference type="Pfam" id="PF00512">
    <property type="entry name" value="HisKA"/>
    <property type="match status" value="1"/>
</dbReference>
<evidence type="ECO:0000256" key="14">
    <source>
        <dbReference type="ARBA" id="ARBA00064003"/>
    </source>
</evidence>
<dbReference type="AlphaFoldDB" id="A0A1W1H7A9"/>
<dbReference type="GO" id="GO:0005886">
    <property type="term" value="C:plasma membrane"/>
    <property type="evidence" value="ECO:0007669"/>
    <property type="project" value="UniProtKB-SubCell"/>
</dbReference>